<proteinExistence type="predicted"/>
<accession>A0A4U0EZ54</accession>
<evidence type="ECO:0000313" key="2">
    <source>
        <dbReference type="Proteomes" id="UP000307657"/>
    </source>
</evidence>
<evidence type="ECO:0000313" key="1">
    <source>
        <dbReference type="EMBL" id="TJY37391.1"/>
    </source>
</evidence>
<dbReference type="InterPro" id="IPR011045">
    <property type="entry name" value="N2O_reductase_N"/>
</dbReference>
<dbReference type="InterPro" id="IPR050708">
    <property type="entry name" value="T6SS_VgrG/RHS"/>
</dbReference>
<dbReference type="Gene3D" id="2.180.10.10">
    <property type="entry name" value="RHS repeat-associated core"/>
    <property type="match status" value="1"/>
</dbReference>
<dbReference type="PANTHER" id="PTHR32305">
    <property type="match status" value="1"/>
</dbReference>
<comment type="caution">
    <text evidence="1">The sequence shown here is derived from an EMBL/GenBank/DDBJ whole genome shotgun (WGS) entry which is preliminary data.</text>
</comment>
<sequence>MTRKKNYNNGSSNMDDLTYDYYTSKPNQLKRIIDGAGDAANADDITTHSFTDNYVYNGIGQLIENKHDQLKYYYNASGLVTEIKKNNVSLVKFFYNDRGHRVKKEIYTSGSLTRSDYYVRDAAGSVLAVYENSTLKENTIYGASRLGVHYRSGGTNAYQLTDHLGNVRAVVVKNGSSALTVTNKTDYYPFGMPMPNRNVEGGYRYKFQGQEKDPETGKEAFELRLWDSRIGRWQRPDPMRQYHSPYLGMGNIPSSAFDGDGSYVYIMGSNGELLRVYNKVMGTEIGASAIDYFINNPDKHVIISAASTKGAGGVTTYVGNYSKKTTWSSSKANFKMNGWDKADKIKYNNHMKSFVGTQLQPGDNYLISIDTQNNSPHFNLEAAFHEIYAHAYAKEALGIKNTRSNPDAQHFYIGGSENGRFDNMPTNGPLGPPFTQYPIQEFYDSDMMFLEQGGVSIGNFIPNLGRINSLIFGTQNAGNAKKVEIIVGPLVQGAYEN</sequence>
<reference evidence="1 2" key="1">
    <citation type="submission" date="2019-04" db="EMBL/GenBank/DDBJ databases">
        <title>Lacinutrix sp. nov., isolated from marine water.</title>
        <authorList>
            <person name="Kim W."/>
        </authorList>
    </citation>
    <scope>NUCLEOTIDE SEQUENCE [LARGE SCALE GENOMIC DNA]</scope>
    <source>
        <strain evidence="1 2">CAU 1491</strain>
    </source>
</reference>
<gene>
    <name evidence="1" type="ORF">E5167_05460</name>
</gene>
<name>A0A4U0EZ54_9FLAO</name>
<protein>
    <recommendedName>
        <fullName evidence="3">RHS repeat-associated core domain-containing protein</fullName>
    </recommendedName>
</protein>
<dbReference type="EMBL" id="SUPL01000002">
    <property type="protein sequence ID" value="TJY37391.1"/>
    <property type="molecule type" value="Genomic_DNA"/>
</dbReference>
<evidence type="ECO:0008006" key="3">
    <source>
        <dbReference type="Google" id="ProtNLM"/>
    </source>
</evidence>
<keyword evidence="2" id="KW-1185">Reference proteome</keyword>
<dbReference type="Proteomes" id="UP000307657">
    <property type="component" value="Unassembled WGS sequence"/>
</dbReference>
<organism evidence="1 2">
    <name type="scientific">Pontimicrobium aquaticum</name>
    <dbReference type="NCBI Taxonomy" id="2565367"/>
    <lineage>
        <taxon>Bacteria</taxon>
        <taxon>Pseudomonadati</taxon>
        <taxon>Bacteroidota</taxon>
        <taxon>Flavobacteriia</taxon>
        <taxon>Flavobacteriales</taxon>
        <taxon>Flavobacteriaceae</taxon>
        <taxon>Pontimicrobium</taxon>
    </lineage>
</organism>
<dbReference type="InterPro" id="IPR022385">
    <property type="entry name" value="Rhs_assc_core"/>
</dbReference>
<dbReference type="SUPFAM" id="SSF50974">
    <property type="entry name" value="Nitrous oxide reductase, N-terminal domain"/>
    <property type="match status" value="1"/>
</dbReference>
<dbReference type="PANTHER" id="PTHR32305:SF15">
    <property type="entry name" value="PROTEIN RHSA-RELATED"/>
    <property type="match status" value="1"/>
</dbReference>
<dbReference type="OrthoDB" id="2972467at2"/>
<dbReference type="NCBIfam" id="TIGR03696">
    <property type="entry name" value="Rhs_assc_core"/>
    <property type="match status" value="1"/>
</dbReference>
<dbReference type="AlphaFoldDB" id="A0A4U0EZ54"/>